<evidence type="ECO:0000313" key="4">
    <source>
        <dbReference type="EMBL" id="MPN55775.1"/>
    </source>
</evidence>
<name>A0A645IWG7_9ZZZZ</name>
<dbReference type="SUPFAM" id="SSF56935">
    <property type="entry name" value="Porins"/>
    <property type="match status" value="1"/>
</dbReference>
<proteinExistence type="predicted"/>
<reference evidence="4" key="1">
    <citation type="submission" date="2019-08" db="EMBL/GenBank/DDBJ databases">
        <authorList>
            <person name="Kucharzyk K."/>
            <person name="Murdoch R.W."/>
            <person name="Higgins S."/>
            <person name="Loffler F."/>
        </authorList>
    </citation>
    <scope>NUCLEOTIDE SEQUENCE</scope>
</reference>
<accession>A0A645IWG7</accession>
<dbReference type="EMBL" id="VSSQ01125368">
    <property type="protein sequence ID" value="MPN55775.1"/>
    <property type="molecule type" value="Genomic_DNA"/>
</dbReference>
<comment type="subcellular location">
    <subcellularLocation>
        <location evidence="1">Cell outer membrane</location>
    </subcellularLocation>
</comment>
<dbReference type="GO" id="GO:0009279">
    <property type="term" value="C:cell outer membrane"/>
    <property type="evidence" value="ECO:0007669"/>
    <property type="project" value="UniProtKB-SubCell"/>
</dbReference>
<keyword evidence="2" id="KW-0472">Membrane</keyword>
<comment type="caution">
    <text evidence="4">The sequence shown here is derived from an EMBL/GenBank/DDBJ whole genome shotgun (WGS) entry which is preliminary data.</text>
</comment>
<dbReference type="Gene3D" id="2.40.170.20">
    <property type="entry name" value="TonB-dependent receptor, beta-barrel domain"/>
    <property type="match status" value="1"/>
</dbReference>
<evidence type="ECO:0000256" key="3">
    <source>
        <dbReference type="ARBA" id="ARBA00023237"/>
    </source>
</evidence>
<dbReference type="AlphaFoldDB" id="A0A645IWG7"/>
<evidence type="ECO:0000256" key="1">
    <source>
        <dbReference type="ARBA" id="ARBA00004442"/>
    </source>
</evidence>
<protein>
    <submittedName>
        <fullName evidence="4">Uncharacterized protein</fullName>
    </submittedName>
</protein>
<sequence length="94" mass="11000">MSIGAGVYHLGKRPYNDWTKEGSDFHDIQPMLKPWYNKAYTIVNAQLAYPVKDKWNLQLLFNNIFDAKGYDAYRTVNIDRITPFNFAGIVTYKF</sequence>
<dbReference type="InterPro" id="IPR036942">
    <property type="entry name" value="Beta-barrel_TonB_sf"/>
</dbReference>
<keyword evidence="3" id="KW-0998">Cell outer membrane</keyword>
<organism evidence="4">
    <name type="scientific">bioreactor metagenome</name>
    <dbReference type="NCBI Taxonomy" id="1076179"/>
    <lineage>
        <taxon>unclassified sequences</taxon>
        <taxon>metagenomes</taxon>
        <taxon>ecological metagenomes</taxon>
    </lineage>
</organism>
<evidence type="ECO:0000256" key="2">
    <source>
        <dbReference type="ARBA" id="ARBA00023136"/>
    </source>
</evidence>
<gene>
    <name evidence="4" type="ORF">SDC9_203459</name>
</gene>